<dbReference type="EMBL" id="LJSK01000226">
    <property type="protein sequence ID" value="KPI84856.1"/>
    <property type="molecule type" value="Genomic_DNA"/>
</dbReference>
<name>A0A0N0P440_LEPSE</name>
<feature type="region of interest" description="Disordered" evidence="2">
    <location>
        <begin position="878"/>
        <end position="934"/>
    </location>
</feature>
<protein>
    <recommendedName>
        <fullName evidence="4">BD-FAE-like domain-containing protein</fullName>
    </recommendedName>
</protein>
<evidence type="ECO:0000259" key="4">
    <source>
        <dbReference type="Pfam" id="PF20434"/>
    </source>
</evidence>
<dbReference type="Proteomes" id="UP000038009">
    <property type="component" value="Unassembled WGS sequence"/>
</dbReference>
<dbReference type="InterPro" id="IPR049492">
    <property type="entry name" value="BD-FAE-like_dom"/>
</dbReference>
<keyword evidence="3" id="KW-1133">Transmembrane helix</keyword>
<dbReference type="PANTHER" id="PTHR48081">
    <property type="entry name" value="AB HYDROLASE SUPERFAMILY PROTEIN C4A8.06C"/>
    <property type="match status" value="1"/>
</dbReference>
<evidence type="ECO:0000256" key="1">
    <source>
        <dbReference type="ARBA" id="ARBA00022801"/>
    </source>
</evidence>
<feature type="compositionally biased region" description="Gly residues" evidence="2">
    <location>
        <begin position="136"/>
        <end position="145"/>
    </location>
</feature>
<comment type="caution">
    <text evidence="5">The sequence shown here is derived from an EMBL/GenBank/DDBJ whole genome shotgun (WGS) entry which is preliminary data.</text>
</comment>
<proteinExistence type="predicted"/>
<dbReference type="AlphaFoldDB" id="A0A0N0P440"/>
<dbReference type="SUPFAM" id="SSF53474">
    <property type="entry name" value="alpha/beta-Hydrolases"/>
    <property type="match status" value="1"/>
</dbReference>
<dbReference type="Gene3D" id="3.40.50.1820">
    <property type="entry name" value="alpha/beta hydrolase"/>
    <property type="match status" value="1"/>
</dbReference>
<dbReference type="VEuPathDB" id="TriTrypDB:Lsey_0226_0050"/>
<feature type="transmembrane region" description="Helical" evidence="3">
    <location>
        <begin position="36"/>
        <end position="55"/>
    </location>
</feature>
<dbReference type="PANTHER" id="PTHR48081:SF33">
    <property type="entry name" value="KYNURENINE FORMAMIDASE"/>
    <property type="match status" value="1"/>
</dbReference>
<accession>A0A0N0P440</accession>
<dbReference type="Pfam" id="PF20434">
    <property type="entry name" value="BD-FAE"/>
    <property type="match status" value="1"/>
</dbReference>
<keyword evidence="3" id="KW-0812">Transmembrane</keyword>
<dbReference type="InterPro" id="IPR050300">
    <property type="entry name" value="GDXG_lipolytic_enzyme"/>
</dbReference>
<dbReference type="OrthoDB" id="6495301at2759"/>
<feature type="region of interest" description="Disordered" evidence="2">
    <location>
        <begin position="1090"/>
        <end position="1111"/>
    </location>
</feature>
<feature type="compositionally biased region" description="Low complexity" evidence="2">
    <location>
        <begin position="878"/>
        <end position="891"/>
    </location>
</feature>
<feature type="compositionally biased region" description="Polar residues" evidence="2">
    <location>
        <begin position="389"/>
        <end position="405"/>
    </location>
</feature>
<sequence length="1160" mass="126698">MLPYALRQLVWMFTSALQLIYALSTGIVWVLQMLRLFAYGACVGVCFIPHWWWYLTSPNIIRRVSYRSSDTTKRRNILRVLEAEGVDLHEVLRKNVALPPQPLPLVGGRRRRLPAGQRNCGGNNRHWSMVPNESGGADGGGGSSGRHGVRPLPPWHRPMSDVATVSGSRSGPWDPEEMRGDPHYNGSGGGEVMEAALSYPHSQIYSGGADASNPHGHSPSLQRRRPRQVGSLGNPVSALQLPVPSQEGAGEERGDWDPSLPRQQRGRRAVPQGTGALAKGVGPRRRGAAPTTYYKHALPTALEQLMGAAPVDLNPADGSALRSYPMHRPQTRDSAVARRVGGGGRGNDEARVAPRRLRWPSISPHRTPLLTLSLKSAAVERAEVAHAKLSSSSSCDMTVNRLENSSGDDDRGVGNRQSNEALPASCTPQLHSCTLTTPVMLADGAEETDASAPTPAYEGRPVYYDALPKMKVSNDPLLKDMLAALQEGEEERDAMMMEAPSVDAEAGQGHPPRAVLYNEAQRQAVPDERRPDEIYEDGVGREPDRPLRRSRQRRHAPPPPPPPLHVRTFSEENILAGLDEEDEEDKMNLHNRATVDIVLPVPLDALMKTLEYTQHNKRLRRKKFPIVIDVTGAVWIIGSHLWSTMMARVLAQRGYVVFCPDYRNFPQTTMEGMTLDVSDAIAWVLNNAERYNGDLSNVTLIGQSAGAHLTMMSLLSQAQLSAYRNNTLHGTYENVPPPSDVAYNVPRYNPRESIHRYVGLSGMYNIEGLVDHFQREGLNTPVVHQIAGGRDQLARYSIHAYFDDRRGGDTGEVLPDNIFDYFPQRMFFVHGDADKCAPVTESANIVYLMRSAQERYAVRRSARNEEARRHALRSRRLLPGALAATGSTTAGVNDGANEDGAQRIPSGGYRGATAPSSWVQRGAGEDDHRGSDVTMTHDHQRQCYHDVGAEYDDDTKHAELRGGAYGYDGNARTPPSMMGGGAALGESILVKDGGCAHRRPYSTGGSGCVPPRSQHQQRLQPHVPPTMASPIAPPPRQDEPKSPVEMEFIVIPNGRHSDAFVDECIAAGRSCCVDFLCDYESAVDFSSSSVSVSQGNGFDGDSRGGSPLASSSAAHRAESFPAWMAQSSEACAMPDGILPLAVPTEERSLPLRLCTAICPF</sequence>
<reference evidence="5 6" key="1">
    <citation type="journal article" date="2015" name="PLoS Pathog.">
        <title>Leptomonas seymouri: Adaptations to the Dixenous Life Cycle Analyzed by Genome Sequencing, Transcriptome Profiling and Co-infection with Leishmania donovani.</title>
        <authorList>
            <person name="Kraeva N."/>
            <person name="Butenko A."/>
            <person name="Hlavacova J."/>
            <person name="Kostygov A."/>
            <person name="Myskova J."/>
            <person name="Grybchuk D."/>
            <person name="Lestinova T."/>
            <person name="Votypka J."/>
            <person name="Volf P."/>
            <person name="Opperdoes F."/>
            <person name="Flegontov P."/>
            <person name="Lukes J."/>
            <person name="Yurchenko V."/>
        </authorList>
    </citation>
    <scope>NUCLEOTIDE SEQUENCE [LARGE SCALE GENOMIC DNA]</scope>
    <source>
        <strain evidence="5 6">ATCC 30220</strain>
    </source>
</reference>
<feature type="compositionally biased region" description="Basic and acidic residues" evidence="2">
    <location>
        <begin position="525"/>
        <end position="547"/>
    </location>
</feature>
<evidence type="ECO:0000313" key="5">
    <source>
        <dbReference type="EMBL" id="KPI84856.1"/>
    </source>
</evidence>
<feature type="compositionally biased region" description="Basic and acidic residues" evidence="2">
    <location>
        <begin position="923"/>
        <end position="934"/>
    </location>
</feature>
<organism evidence="5 6">
    <name type="scientific">Leptomonas seymouri</name>
    <dbReference type="NCBI Taxonomy" id="5684"/>
    <lineage>
        <taxon>Eukaryota</taxon>
        <taxon>Discoba</taxon>
        <taxon>Euglenozoa</taxon>
        <taxon>Kinetoplastea</taxon>
        <taxon>Metakinetoplastina</taxon>
        <taxon>Trypanosomatida</taxon>
        <taxon>Trypanosomatidae</taxon>
        <taxon>Leishmaniinae</taxon>
        <taxon>Leptomonas</taxon>
    </lineage>
</organism>
<gene>
    <name evidence="5" type="ORF">ABL78_6084</name>
</gene>
<feature type="transmembrane region" description="Helical" evidence="3">
    <location>
        <begin position="9"/>
        <end position="30"/>
    </location>
</feature>
<feature type="region of interest" description="Disordered" evidence="2">
    <location>
        <begin position="107"/>
        <end position="289"/>
    </location>
</feature>
<feature type="region of interest" description="Disordered" evidence="2">
    <location>
        <begin position="1002"/>
        <end position="1041"/>
    </location>
</feature>
<feature type="domain" description="BD-FAE-like" evidence="4">
    <location>
        <begin position="620"/>
        <end position="719"/>
    </location>
</feature>
<dbReference type="GO" id="GO:0016787">
    <property type="term" value="F:hydrolase activity"/>
    <property type="evidence" value="ECO:0007669"/>
    <property type="project" value="UniProtKB-KW"/>
</dbReference>
<dbReference type="OMA" id="DFLCDYE"/>
<evidence type="ECO:0000256" key="2">
    <source>
        <dbReference type="SAM" id="MobiDB-lite"/>
    </source>
</evidence>
<feature type="region of interest" description="Disordered" evidence="2">
    <location>
        <begin position="389"/>
        <end position="423"/>
    </location>
</feature>
<keyword evidence="3" id="KW-0472">Membrane</keyword>
<dbReference type="InterPro" id="IPR029058">
    <property type="entry name" value="AB_hydrolase_fold"/>
</dbReference>
<evidence type="ECO:0000313" key="6">
    <source>
        <dbReference type="Proteomes" id="UP000038009"/>
    </source>
</evidence>
<keyword evidence="6" id="KW-1185">Reference proteome</keyword>
<keyword evidence="1" id="KW-0378">Hydrolase</keyword>
<feature type="region of interest" description="Disordered" evidence="2">
    <location>
        <begin position="318"/>
        <end position="350"/>
    </location>
</feature>
<feature type="region of interest" description="Disordered" evidence="2">
    <location>
        <begin position="520"/>
        <end position="569"/>
    </location>
</feature>
<evidence type="ECO:0000256" key="3">
    <source>
        <dbReference type="SAM" id="Phobius"/>
    </source>
</evidence>